<evidence type="ECO:0000313" key="1">
    <source>
        <dbReference type="EMBL" id="GLC29975.1"/>
    </source>
</evidence>
<dbReference type="EMBL" id="BRXR01000001">
    <property type="protein sequence ID" value="GLC29975.1"/>
    <property type="molecule type" value="Genomic_DNA"/>
</dbReference>
<protein>
    <submittedName>
        <fullName evidence="1">Uncharacterized protein</fullName>
    </submittedName>
</protein>
<gene>
    <name evidence="1" type="ORF">bsdE14_13850</name>
</gene>
<reference evidence="1 2" key="1">
    <citation type="journal article" date="2024" name="Int. J. Syst. Evol. Microbiol.">
        <title>Clostridium omnivorum sp. nov., isolated from anoxic soil under the treatment of reductive soil disinfestation.</title>
        <authorList>
            <person name="Ueki A."/>
            <person name="Tonouchi A."/>
            <person name="Kaku N."/>
            <person name="Honma S."/>
            <person name="Ueki K."/>
        </authorList>
    </citation>
    <scope>NUCLEOTIDE SEQUENCE [LARGE SCALE GENOMIC DNA]</scope>
    <source>
        <strain evidence="1 2">E14</strain>
    </source>
</reference>
<accession>A0ABQ5N484</accession>
<comment type="caution">
    <text evidence="1">The sequence shown here is derived from an EMBL/GenBank/DDBJ whole genome shotgun (WGS) entry which is preliminary data.</text>
</comment>
<sequence>MKGLGCMFADLLIFILGGSVGFFTAALCKAASRADEAIEQLQMAPHALNTVENIIEMETIDPSEDSINNR</sequence>
<dbReference type="Proteomes" id="UP001208567">
    <property type="component" value="Unassembled WGS sequence"/>
</dbReference>
<proteinExistence type="predicted"/>
<organism evidence="1 2">
    <name type="scientific">Clostridium omnivorum</name>
    <dbReference type="NCBI Taxonomy" id="1604902"/>
    <lineage>
        <taxon>Bacteria</taxon>
        <taxon>Bacillati</taxon>
        <taxon>Bacillota</taxon>
        <taxon>Clostridia</taxon>
        <taxon>Eubacteriales</taxon>
        <taxon>Clostridiaceae</taxon>
        <taxon>Clostridium</taxon>
    </lineage>
</organism>
<name>A0ABQ5N484_9CLOT</name>
<keyword evidence="2" id="KW-1185">Reference proteome</keyword>
<evidence type="ECO:0000313" key="2">
    <source>
        <dbReference type="Proteomes" id="UP001208567"/>
    </source>
</evidence>